<feature type="domain" description="Type IV methyl-directed restriction enzyme EcoKMcrB subunit DNA-binding" evidence="2">
    <location>
        <begin position="21"/>
        <end position="147"/>
    </location>
</feature>
<dbReference type="SUPFAM" id="SSF52540">
    <property type="entry name" value="P-loop containing nucleoside triphosphate hydrolases"/>
    <property type="match status" value="1"/>
</dbReference>
<reference evidence="3 4" key="1">
    <citation type="submission" date="2018-06" db="EMBL/GenBank/DDBJ databases">
        <title>Echinicola strongylocentroti sp. nov., isolated from a sea urchin Strongylocentrotus intermedius.</title>
        <authorList>
            <person name="Bae S.S."/>
        </authorList>
    </citation>
    <scope>NUCLEOTIDE SEQUENCE [LARGE SCALE GENOMIC DNA]</scope>
    <source>
        <strain evidence="3 4">MEBiC08714</strain>
    </source>
</reference>
<evidence type="ECO:0000259" key="1">
    <source>
        <dbReference type="Pfam" id="PF07728"/>
    </source>
</evidence>
<evidence type="ECO:0000313" key="4">
    <source>
        <dbReference type="Proteomes" id="UP000248688"/>
    </source>
</evidence>
<dbReference type="PANTHER" id="PTHR37291">
    <property type="entry name" value="5-METHYLCYTOSINE-SPECIFIC RESTRICTION ENZYME B"/>
    <property type="match status" value="1"/>
</dbReference>
<organism evidence="3 4">
    <name type="scientific">Echinicola strongylocentroti</name>
    <dbReference type="NCBI Taxonomy" id="1795355"/>
    <lineage>
        <taxon>Bacteria</taxon>
        <taxon>Pseudomonadati</taxon>
        <taxon>Bacteroidota</taxon>
        <taxon>Cytophagia</taxon>
        <taxon>Cytophagales</taxon>
        <taxon>Cyclobacteriaceae</taxon>
        <taxon>Echinicola</taxon>
    </lineage>
</organism>
<evidence type="ECO:0000259" key="2">
    <source>
        <dbReference type="Pfam" id="PF12102"/>
    </source>
</evidence>
<dbReference type="InterPro" id="IPR021961">
    <property type="entry name" value="McrB_DNA-bd"/>
</dbReference>
<dbReference type="RefSeq" id="WP_112784102.1">
    <property type="nucleotide sequence ID" value="NZ_CP030041.1"/>
</dbReference>
<dbReference type="KEGG" id="est:DN752_11645"/>
<dbReference type="InterPro" id="IPR052934">
    <property type="entry name" value="Methyl-DNA_Rec/Restrict_Enz"/>
</dbReference>
<dbReference type="InterPro" id="IPR011704">
    <property type="entry name" value="ATPase_dyneun-rel_AAA"/>
</dbReference>
<dbReference type="Proteomes" id="UP000248688">
    <property type="component" value="Chromosome"/>
</dbReference>
<dbReference type="Pfam" id="PF12102">
    <property type="entry name" value="MrcB_N"/>
    <property type="match status" value="1"/>
</dbReference>
<dbReference type="PANTHER" id="PTHR37291:SF1">
    <property type="entry name" value="TYPE IV METHYL-DIRECTED RESTRICTION ENZYME ECOKMCRB SUBUNIT"/>
    <property type="match status" value="1"/>
</dbReference>
<protein>
    <submittedName>
        <fullName evidence="3">DUF3578 domain-containing protein</fullName>
    </submittedName>
</protein>
<gene>
    <name evidence="3" type="ORF">DN752_11645</name>
</gene>
<dbReference type="GO" id="GO:0016887">
    <property type="term" value="F:ATP hydrolysis activity"/>
    <property type="evidence" value="ECO:0007669"/>
    <property type="project" value="InterPro"/>
</dbReference>
<dbReference type="Gene3D" id="3.40.50.300">
    <property type="entry name" value="P-loop containing nucleotide triphosphate hydrolases"/>
    <property type="match status" value="1"/>
</dbReference>
<dbReference type="OrthoDB" id="9781481at2"/>
<dbReference type="EMBL" id="CP030041">
    <property type="protein sequence ID" value="AWW30725.1"/>
    <property type="molecule type" value="Genomic_DNA"/>
</dbReference>
<dbReference type="InterPro" id="IPR027417">
    <property type="entry name" value="P-loop_NTPase"/>
</dbReference>
<dbReference type="Gene3D" id="3.30.920.90">
    <property type="match status" value="1"/>
</dbReference>
<feature type="domain" description="ATPase dynein-related AAA" evidence="1">
    <location>
        <begin position="196"/>
        <end position="345"/>
    </location>
</feature>
<accession>A0A2Z4IIJ6</accession>
<dbReference type="GO" id="GO:0005524">
    <property type="term" value="F:ATP binding"/>
    <property type="evidence" value="ECO:0007669"/>
    <property type="project" value="InterPro"/>
</dbReference>
<sequence>MSFYNQLKQFLDEADSGNLKTKHYINEYQRTKVRVSFGMTVPAHIPWISFLRDPNTTSNGIYPVYLYFKQEEILILAYGVSETKDPNYIWPMNNLQTIKNYFEENGLEKPKRYGNSFVYNVYDRNNLPNRNSLDKDLDDLINFYKTMDFQSESIDGTKVEVFSITSFIQCLPTSNLIYSNLLVKRFIASLLTKPFVILTGLAGSGKTKLAQAFVHWICQDESQYRIVPVGADWTNREPLLGYPNALNTEEYIRPDTGVLDLILSAQKHPQLPYFLILDEMNLSHVERYFADFLSVMESNDGILLYSGNDIDGVPSKLSLPKNLFIIGTVNIDETTNMFSPKVLDRANTIEFRVSEEEMKSFFEKTGQINMEALKTKGAMMASSFLEMAGTKEISLDEEIKSELLKFFAELKKVGAEFGYRTATEILQLIHHLSQLDTALEKPTLMDVAIMQKLLPKLHGSQRKLRGSLERLGGFCLEDSTSVRELFDKKSITVAQDPNIRYPLSFEKIHRMYYSCLENGFASFAEA</sequence>
<name>A0A2Z4IIJ6_9BACT</name>
<evidence type="ECO:0000313" key="3">
    <source>
        <dbReference type="EMBL" id="AWW30725.1"/>
    </source>
</evidence>
<dbReference type="Pfam" id="PF07728">
    <property type="entry name" value="AAA_5"/>
    <property type="match status" value="1"/>
</dbReference>
<keyword evidence="4" id="KW-1185">Reference proteome</keyword>
<dbReference type="AlphaFoldDB" id="A0A2Z4IIJ6"/>
<proteinExistence type="predicted"/>